<dbReference type="AlphaFoldDB" id="A0A7W7Y5Q1"/>
<reference evidence="5 6" key="1">
    <citation type="submission" date="2020-08" db="EMBL/GenBank/DDBJ databases">
        <title>Genomic Encyclopedia of Type Strains, Phase IV (KMG-IV): sequencing the most valuable type-strain genomes for metagenomic binning, comparative biology and taxonomic classification.</title>
        <authorList>
            <person name="Goeker M."/>
        </authorList>
    </citation>
    <scope>NUCLEOTIDE SEQUENCE [LARGE SCALE GENOMIC DNA]</scope>
    <source>
        <strain evidence="5 6">DSM 22071</strain>
    </source>
</reference>
<evidence type="ECO:0000256" key="1">
    <source>
        <dbReference type="ARBA" id="ARBA00000085"/>
    </source>
</evidence>
<dbReference type="InterPro" id="IPR003594">
    <property type="entry name" value="HATPase_dom"/>
</dbReference>
<dbReference type="Gene3D" id="3.30.450.20">
    <property type="entry name" value="PAS domain"/>
    <property type="match status" value="1"/>
</dbReference>
<dbReference type="PROSITE" id="PS50112">
    <property type="entry name" value="PAS"/>
    <property type="match status" value="1"/>
</dbReference>
<dbReference type="EMBL" id="JACHID010000013">
    <property type="protein sequence ID" value="MBB5022588.1"/>
    <property type="molecule type" value="Genomic_DNA"/>
</dbReference>
<feature type="domain" description="PAS" evidence="4">
    <location>
        <begin position="12"/>
        <end position="82"/>
    </location>
</feature>
<dbReference type="EC" id="2.7.13.3" evidence="2"/>
<dbReference type="GO" id="GO:0016787">
    <property type="term" value="F:hydrolase activity"/>
    <property type="evidence" value="ECO:0007669"/>
    <property type="project" value="UniProtKB-KW"/>
</dbReference>
<dbReference type="Pfam" id="PF02518">
    <property type="entry name" value="HATPase_c"/>
    <property type="match status" value="1"/>
</dbReference>
<proteinExistence type="predicted"/>
<dbReference type="GO" id="GO:0000155">
    <property type="term" value="F:phosphorelay sensor kinase activity"/>
    <property type="evidence" value="ECO:0007669"/>
    <property type="project" value="InterPro"/>
</dbReference>
<dbReference type="PANTHER" id="PTHR43065:SF42">
    <property type="entry name" value="TWO-COMPONENT SENSOR PPRA"/>
    <property type="match status" value="1"/>
</dbReference>
<dbReference type="InterPro" id="IPR036097">
    <property type="entry name" value="HisK_dim/P_sf"/>
</dbReference>
<evidence type="ECO:0000259" key="3">
    <source>
        <dbReference type="PROSITE" id="PS50109"/>
    </source>
</evidence>
<dbReference type="InterPro" id="IPR000014">
    <property type="entry name" value="PAS"/>
</dbReference>
<dbReference type="SUPFAM" id="SSF47384">
    <property type="entry name" value="Homodimeric domain of signal transducing histidine kinase"/>
    <property type="match status" value="1"/>
</dbReference>
<keyword evidence="5" id="KW-0378">Hydrolase</keyword>
<evidence type="ECO:0000313" key="6">
    <source>
        <dbReference type="Proteomes" id="UP000528322"/>
    </source>
</evidence>
<protein>
    <recommendedName>
        <fullName evidence="2">histidine kinase</fullName>
        <ecNumber evidence="2">2.7.13.3</ecNumber>
    </recommendedName>
</protein>
<organism evidence="5 6">
    <name type="scientific">Desulfurispira natronophila</name>
    <dbReference type="NCBI Taxonomy" id="682562"/>
    <lineage>
        <taxon>Bacteria</taxon>
        <taxon>Pseudomonadati</taxon>
        <taxon>Chrysiogenota</taxon>
        <taxon>Chrysiogenia</taxon>
        <taxon>Chrysiogenales</taxon>
        <taxon>Chrysiogenaceae</taxon>
        <taxon>Desulfurispira</taxon>
    </lineage>
</organism>
<dbReference type="CDD" id="cd00130">
    <property type="entry name" value="PAS"/>
    <property type="match status" value="1"/>
</dbReference>
<accession>A0A7W7Y5Q1</accession>
<dbReference type="NCBIfam" id="TIGR00229">
    <property type="entry name" value="sensory_box"/>
    <property type="match status" value="1"/>
</dbReference>
<comment type="caution">
    <text evidence="5">The sequence shown here is derived from an EMBL/GenBank/DDBJ whole genome shotgun (WGS) entry which is preliminary data.</text>
</comment>
<keyword evidence="5" id="KW-0808">Transferase</keyword>
<dbReference type="Gene3D" id="3.30.565.10">
    <property type="entry name" value="Histidine kinase-like ATPase, C-terminal domain"/>
    <property type="match status" value="1"/>
</dbReference>
<dbReference type="InterPro" id="IPR013656">
    <property type="entry name" value="PAS_4"/>
</dbReference>
<dbReference type="InterPro" id="IPR005467">
    <property type="entry name" value="His_kinase_dom"/>
</dbReference>
<dbReference type="Pfam" id="PF08448">
    <property type="entry name" value="PAS_4"/>
    <property type="match status" value="1"/>
</dbReference>
<keyword evidence="5" id="KW-0489">Methyltransferase</keyword>
<dbReference type="SMART" id="SM00091">
    <property type="entry name" value="PAS"/>
    <property type="match status" value="1"/>
</dbReference>
<dbReference type="SMART" id="SM00387">
    <property type="entry name" value="HATPase_c"/>
    <property type="match status" value="1"/>
</dbReference>
<dbReference type="PANTHER" id="PTHR43065">
    <property type="entry name" value="SENSOR HISTIDINE KINASE"/>
    <property type="match status" value="1"/>
</dbReference>
<keyword evidence="6" id="KW-1185">Reference proteome</keyword>
<dbReference type="GO" id="GO:0008168">
    <property type="term" value="F:methyltransferase activity"/>
    <property type="evidence" value="ECO:0007669"/>
    <property type="project" value="UniProtKB-KW"/>
</dbReference>
<name>A0A7W7Y5Q1_9BACT</name>
<dbReference type="InterPro" id="IPR004358">
    <property type="entry name" value="Sig_transdc_His_kin-like_C"/>
</dbReference>
<dbReference type="RefSeq" id="WP_183733375.1">
    <property type="nucleotide sequence ID" value="NZ_JACHID010000013.1"/>
</dbReference>
<dbReference type="InterPro" id="IPR036890">
    <property type="entry name" value="HATPase_C_sf"/>
</dbReference>
<evidence type="ECO:0000256" key="2">
    <source>
        <dbReference type="ARBA" id="ARBA00012438"/>
    </source>
</evidence>
<dbReference type="Proteomes" id="UP000528322">
    <property type="component" value="Unassembled WGS sequence"/>
</dbReference>
<gene>
    <name evidence="5" type="ORF">HNR37_001926</name>
</gene>
<dbReference type="SUPFAM" id="SSF55785">
    <property type="entry name" value="PYP-like sensor domain (PAS domain)"/>
    <property type="match status" value="1"/>
</dbReference>
<dbReference type="Gene3D" id="1.10.287.130">
    <property type="match status" value="1"/>
</dbReference>
<evidence type="ECO:0000259" key="4">
    <source>
        <dbReference type="PROSITE" id="PS50112"/>
    </source>
</evidence>
<evidence type="ECO:0000313" key="5">
    <source>
        <dbReference type="EMBL" id="MBB5022588.1"/>
    </source>
</evidence>
<dbReference type="PRINTS" id="PR00344">
    <property type="entry name" value="BCTRLSENSOR"/>
</dbReference>
<dbReference type="PROSITE" id="PS50109">
    <property type="entry name" value="HIS_KIN"/>
    <property type="match status" value="1"/>
</dbReference>
<dbReference type="InterPro" id="IPR035965">
    <property type="entry name" value="PAS-like_dom_sf"/>
</dbReference>
<dbReference type="SUPFAM" id="SSF55874">
    <property type="entry name" value="ATPase domain of HSP90 chaperone/DNA topoisomerase II/histidine kinase"/>
    <property type="match status" value="1"/>
</dbReference>
<feature type="domain" description="Histidine kinase" evidence="3">
    <location>
        <begin position="157"/>
        <end position="373"/>
    </location>
</feature>
<sequence>MGSQGDPHHLDTQLLLQGVFDSAQLGICVTDHNYKYVKVNQAYCDIYGYSQEELLGQPFTIVVPPSQRTKLQQLHDDFLAEKVNEIAQHWKVLHRNGRTIDIYATAGRLSMPDGKKYKITTASDVTELKQLQRDMEFQQATLIQQSKLAELGSMIGAIAHQWQQPVNAIAIMTQSLVTLQKMGELNQASLENHEEQVMKQIRFMTQTMNDFRDFYSPSRNLEVFSVHDAVTIVRDLLKGQLIRTSTSIEIHGDATLFCLGYPSEFKQVVLNIINNSLDALDENQRLDGLINIDISSHDAERIEIRIRDNAGGIPDDLMPEKVFEPFFTTKPGKGTGIGLSLARTIIEKKFQGRIQVANIGDGVEFSLELPRYRGQEAL</sequence>
<dbReference type="GO" id="GO:0032259">
    <property type="term" value="P:methylation"/>
    <property type="evidence" value="ECO:0007669"/>
    <property type="project" value="UniProtKB-KW"/>
</dbReference>
<comment type="catalytic activity">
    <reaction evidence="1">
        <text>ATP + protein L-histidine = ADP + protein N-phospho-L-histidine.</text>
        <dbReference type="EC" id="2.7.13.3"/>
    </reaction>
</comment>